<evidence type="ECO:0000256" key="1">
    <source>
        <dbReference type="SAM" id="Phobius"/>
    </source>
</evidence>
<dbReference type="Proteomes" id="UP000788419">
    <property type="component" value="Unassembled WGS sequence"/>
</dbReference>
<feature type="transmembrane region" description="Helical" evidence="1">
    <location>
        <begin position="68"/>
        <end position="91"/>
    </location>
</feature>
<dbReference type="Pfam" id="PF13858">
    <property type="entry name" value="DUF4199"/>
    <property type="match status" value="1"/>
</dbReference>
<evidence type="ECO:0000313" key="2">
    <source>
        <dbReference type="EMBL" id="KAF1692860.1"/>
    </source>
</evidence>
<dbReference type="RefSeq" id="WP_162411155.1">
    <property type="nucleotide sequence ID" value="NZ_PDWN01000014.1"/>
</dbReference>
<gene>
    <name evidence="2" type="ORF">CSC65_13665</name>
</gene>
<comment type="caution">
    <text evidence="2">The sequence shown here is derived from an EMBL/GenBank/DDBJ whole genome shotgun (WGS) entry which is preliminary data.</text>
</comment>
<keyword evidence="1" id="KW-0472">Membrane</keyword>
<accession>A0ABQ6Z4J3</accession>
<dbReference type="InterPro" id="IPR025250">
    <property type="entry name" value="DUF4199"/>
</dbReference>
<keyword evidence="1" id="KW-1133">Transmembrane helix</keyword>
<proteinExistence type="predicted"/>
<feature type="transmembrane region" description="Helical" evidence="1">
    <location>
        <begin position="36"/>
        <end position="56"/>
    </location>
</feature>
<keyword evidence="1" id="KW-0812">Transmembrane</keyword>
<name>A0ABQ6Z4J3_9GAMM</name>
<dbReference type="EMBL" id="PDWN01000014">
    <property type="protein sequence ID" value="KAF1692860.1"/>
    <property type="molecule type" value="Genomic_DNA"/>
</dbReference>
<keyword evidence="3" id="KW-1185">Reference proteome</keyword>
<feature type="transmembrane region" description="Helical" evidence="1">
    <location>
        <begin position="148"/>
        <end position="168"/>
    </location>
</feature>
<sequence>MGRTLLKYGVIAGLVAGGALLATMLAFQGQPPAGGYGMALGFASMLVALSAVFVGIRHHRDQAGGGVIRFWPAFGLGLGISLVAGLFYVAAWELCLVLMDQDFAAFFASSMVEGAKARGVEGADLARVVEEAASFEAMYRNPLVRMPMTFAEIFPVGVLVSLVSALVLRNPRVLPAR</sequence>
<protein>
    <submittedName>
        <fullName evidence="2">DUF4199 domain-containing protein</fullName>
    </submittedName>
</protein>
<reference evidence="2 3" key="1">
    <citation type="submission" date="2017-10" db="EMBL/GenBank/DDBJ databases">
        <title>Whole genome sequencing of members of genus Pseudoxanthomonas.</title>
        <authorList>
            <person name="Kumar S."/>
            <person name="Bansal K."/>
            <person name="Kaur A."/>
            <person name="Patil P."/>
            <person name="Sharma S."/>
            <person name="Patil P.B."/>
        </authorList>
    </citation>
    <scope>NUCLEOTIDE SEQUENCE [LARGE SCALE GENOMIC DNA]</scope>
    <source>
        <strain evidence="2 3">DSM 17801</strain>
    </source>
</reference>
<organism evidence="2 3">
    <name type="scientific">Pseudoxanthomonas daejeonensis</name>
    <dbReference type="NCBI Taxonomy" id="266062"/>
    <lineage>
        <taxon>Bacteria</taxon>
        <taxon>Pseudomonadati</taxon>
        <taxon>Pseudomonadota</taxon>
        <taxon>Gammaproteobacteria</taxon>
        <taxon>Lysobacterales</taxon>
        <taxon>Lysobacteraceae</taxon>
        <taxon>Pseudoxanthomonas</taxon>
    </lineage>
</organism>
<evidence type="ECO:0000313" key="3">
    <source>
        <dbReference type="Proteomes" id="UP000788419"/>
    </source>
</evidence>